<evidence type="ECO:0000256" key="1">
    <source>
        <dbReference type="SAM" id="MobiDB-lite"/>
    </source>
</evidence>
<comment type="caution">
    <text evidence="2">The sequence shown here is derived from an EMBL/GenBank/DDBJ whole genome shotgun (WGS) entry which is preliminary data.</text>
</comment>
<dbReference type="EMBL" id="JBBJCI010000209">
    <property type="protein sequence ID" value="KAK7240861.1"/>
    <property type="molecule type" value="Genomic_DNA"/>
</dbReference>
<evidence type="ECO:0000313" key="2">
    <source>
        <dbReference type="EMBL" id="KAK7240861.1"/>
    </source>
</evidence>
<feature type="compositionally biased region" description="Basic and acidic residues" evidence="1">
    <location>
        <begin position="768"/>
        <end position="777"/>
    </location>
</feature>
<reference evidence="2 3" key="1">
    <citation type="submission" date="2024-03" db="EMBL/GenBank/DDBJ databases">
        <title>Aureococcus anophagefferens CCMP1851 and Kratosvirus quantuckense: Draft genome of a second virus-susceptible host strain in the model system.</title>
        <authorList>
            <person name="Chase E."/>
            <person name="Truchon A.R."/>
            <person name="Schepens W."/>
            <person name="Wilhelm S.W."/>
        </authorList>
    </citation>
    <scope>NUCLEOTIDE SEQUENCE [LARGE SCALE GENOMIC DNA]</scope>
    <source>
        <strain evidence="2 3">CCMP1851</strain>
    </source>
</reference>
<sequence length="833" mass="89394">MACVALRDSVRALAKSCAAGGVHVPGAVVAMRELVHARAESAAAAAARDKADALALEEARALPQADAAEFPNFAAVSVAAVPLVVAGRRDDGGSATVLSSRVVAGAGVVYDVQYAVGGASAATPANRARGDAVRTEAGAAALAETSYTSGVLAGAEERDADALAVRDQAARDRAHDRAALEADVARAREVAVEAERGREREQTARTGRGLRGRGTRRLETALAERDALMQRSLSGIVDFLMPSGDGGALTKIRSFDAPPDAVGADDTSRRQADYIRAAMRCFDGLADLLSGGDAERLEVVFGAFDASMAKRRRVRGASERVLVALKDNIATAWQNHTQVGDYTAATQVGCFDVRPLPTTGSGRLICFVEDRVPADRVRHADSLICTKHDVQTAANLAMDRFPGARRDVISRSGWTRIGIERAALTAAFLRDPSVVVQADGGASTARRKTKWFLKEGVPRLLKRLNRRLADAGLRRSSEAHFRGLLAGPGYAKLTAELCTCVKCRDLGFVVYDLLRSVVAACSFSISVSIQERLYNQIDAEERFRSGEFRSHLKEESHVAQHCLCYLLSSENEPCFREPCVHGRKDGSTLSPPKTMEEIVAPRRLTRRDHEDECMVCYGDEGSLLCCAVVAKSDVDLRAYHGHIAQDVCTTPYQKFATPTLKDHEYTTIYDYWAKQSAKLHMEGTCEGQGNKGVSCSGRAFTCNNPTSATRAQYPDVPWAIFPSSPDQGGPAPAHVPALVVRQLEAGQLRHGRDALRGGGRVPEGAPVAHDERRRDMSDGASNFRSTPAALYNMQSPYPTYKATSVSGHGKDVVDADNGVEQPKLRAPSTPAAT</sequence>
<accession>A0ABR1FXC4</accession>
<name>A0ABR1FXC4_AURAN</name>
<feature type="region of interest" description="Disordered" evidence="1">
    <location>
        <begin position="753"/>
        <end position="833"/>
    </location>
</feature>
<proteinExistence type="predicted"/>
<organism evidence="2 3">
    <name type="scientific">Aureococcus anophagefferens</name>
    <name type="common">Harmful bloom alga</name>
    <dbReference type="NCBI Taxonomy" id="44056"/>
    <lineage>
        <taxon>Eukaryota</taxon>
        <taxon>Sar</taxon>
        <taxon>Stramenopiles</taxon>
        <taxon>Ochrophyta</taxon>
        <taxon>Pelagophyceae</taxon>
        <taxon>Pelagomonadales</taxon>
        <taxon>Pelagomonadaceae</taxon>
        <taxon>Aureococcus</taxon>
    </lineage>
</organism>
<evidence type="ECO:0000313" key="3">
    <source>
        <dbReference type="Proteomes" id="UP001363151"/>
    </source>
</evidence>
<gene>
    <name evidence="2" type="ORF">SO694_0005623</name>
</gene>
<protein>
    <submittedName>
        <fullName evidence="2">Diazepam binding inhibitor, acyl-CoA binding protein</fullName>
    </submittedName>
</protein>
<feature type="compositionally biased region" description="Polar residues" evidence="1">
    <location>
        <begin position="792"/>
        <end position="806"/>
    </location>
</feature>
<keyword evidence="3" id="KW-1185">Reference proteome</keyword>
<dbReference type="Proteomes" id="UP001363151">
    <property type="component" value="Unassembled WGS sequence"/>
</dbReference>